<comment type="caution">
    <text evidence="3">The sequence shown here is derived from an EMBL/GenBank/DDBJ whole genome shotgun (WGS) entry which is preliminary data.</text>
</comment>
<name>A0ABR0LHU5_9PEZI</name>
<dbReference type="InterPro" id="IPR039249">
    <property type="entry name" value="GPATCH11"/>
</dbReference>
<proteinExistence type="predicted"/>
<feature type="domain" description="SERRATE/Ars2 N-terminal" evidence="2">
    <location>
        <begin position="11"/>
        <end position="120"/>
    </location>
</feature>
<dbReference type="InterPro" id="IPR021933">
    <property type="entry name" value="SERRATE/Ars2_N"/>
</dbReference>
<feature type="non-terminal residue" evidence="3">
    <location>
        <position position="1"/>
    </location>
</feature>
<evidence type="ECO:0000259" key="2">
    <source>
        <dbReference type="Pfam" id="PF12066"/>
    </source>
</evidence>
<keyword evidence="4" id="KW-1185">Reference proteome</keyword>
<sequence>KNGGRRPERIKGERETREERENERSKIQEAYDAYKEKLQMQMARMFVQQHKNEDWFKERYVPDIREPFRHRLTEFRRGLYSQWEHDMDAGIFDEFTLEGIYKSESNGAGGVVEKEEGETTAAAEVLGVGDLLPSRGGDLRDEIALQPTLL</sequence>
<dbReference type="EMBL" id="JAVRRA010020374">
    <property type="protein sequence ID" value="KAK5166406.1"/>
    <property type="molecule type" value="Genomic_DNA"/>
</dbReference>
<evidence type="ECO:0000313" key="4">
    <source>
        <dbReference type="Proteomes" id="UP001357485"/>
    </source>
</evidence>
<accession>A0ABR0LHU5</accession>
<organism evidence="3 4">
    <name type="scientific">Cryomyces antarcticus</name>
    <dbReference type="NCBI Taxonomy" id="329879"/>
    <lineage>
        <taxon>Eukaryota</taxon>
        <taxon>Fungi</taxon>
        <taxon>Dikarya</taxon>
        <taxon>Ascomycota</taxon>
        <taxon>Pezizomycotina</taxon>
        <taxon>Dothideomycetes</taxon>
        <taxon>Dothideomycetes incertae sedis</taxon>
        <taxon>Cryomyces</taxon>
    </lineage>
</organism>
<feature type="region of interest" description="Disordered" evidence="1">
    <location>
        <begin position="1"/>
        <end position="26"/>
    </location>
</feature>
<dbReference type="Pfam" id="PF12066">
    <property type="entry name" value="SERRATE_Ars2_N"/>
    <property type="match status" value="1"/>
</dbReference>
<gene>
    <name evidence="3" type="ORF">LTR16_012026</name>
</gene>
<reference evidence="3 4" key="1">
    <citation type="submission" date="2023-08" db="EMBL/GenBank/DDBJ databases">
        <title>Black Yeasts Isolated from many extreme environments.</title>
        <authorList>
            <person name="Coleine C."/>
            <person name="Stajich J.E."/>
            <person name="Selbmann L."/>
        </authorList>
    </citation>
    <scope>NUCLEOTIDE SEQUENCE [LARGE SCALE GENOMIC DNA]</scope>
    <source>
        <strain evidence="3 4">CCFEE 536</strain>
    </source>
</reference>
<evidence type="ECO:0000313" key="3">
    <source>
        <dbReference type="EMBL" id="KAK5166406.1"/>
    </source>
</evidence>
<evidence type="ECO:0000256" key="1">
    <source>
        <dbReference type="SAM" id="MobiDB-lite"/>
    </source>
</evidence>
<dbReference type="PANTHER" id="PTHR21032:SF2">
    <property type="entry name" value="RESISTANCE PROTEIN ARS2, PUTATIVE (AFU_ORTHOLOGUE AFUA_2G14710)-RELATED"/>
    <property type="match status" value="1"/>
</dbReference>
<feature type="non-terminal residue" evidence="3">
    <location>
        <position position="150"/>
    </location>
</feature>
<dbReference type="PANTHER" id="PTHR21032">
    <property type="entry name" value="G PATCH DOMAIN-CONTAINING PROTEIN 11"/>
    <property type="match status" value="1"/>
</dbReference>
<dbReference type="Proteomes" id="UP001357485">
    <property type="component" value="Unassembled WGS sequence"/>
</dbReference>
<protein>
    <recommendedName>
        <fullName evidence="2">SERRATE/Ars2 N-terminal domain-containing protein</fullName>
    </recommendedName>
</protein>